<evidence type="ECO:0000313" key="2">
    <source>
        <dbReference type="EMBL" id="GAA3774314.1"/>
    </source>
</evidence>
<evidence type="ECO:0000313" key="3">
    <source>
        <dbReference type="Proteomes" id="UP001500540"/>
    </source>
</evidence>
<dbReference type="Gene3D" id="2.60.120.10">
    <property type="entry name" value="Jelly Rolls"/>
    <property type="match status" value="1"/>
</dbReference>
<sequence>MTGMAAGAAVVAASLVVPDEVVPADRVRAGAPRTGYVELDRADGRTIGVWEHTPGVSTDVEADEVFVVVAGAGLLEFTEPDLPPVELRPGVIVRLTDGMHTVWTVRETLRKVYIAP</sequence>
<dbReference type="EMBL" id="BAABAF010000009">
    <property type="protein sequence ID" value="GAA3774314.1"/>
    <property type="molecule type" value="Genomic_DNA"/>
</dbReference>
<reference evidence="3" key="1">
    <citation type="journal article" date="2019" name="Int. J. Syst. Evol. Microbiol.">
        <title>The Global Catalogue of Microorganisms (GCM) 10K type strain sequencing project: providing services to taxonomists for standard genome sequencing and annotation.</title>
        <authorList>
            <consortium name="The Broad Institute Genomics Platform"/>
            <consortium name="The Broad Institute Genome Sequencing Center for Infectious Disease"/>
            <person name="Wu L."/>
            <person name="Ma J."/>
        </authorList>
    </citation>
    <scope>NUCLEOTIDE SEQUENCE [LARGE SCALE GENOMIC DNA]</scope>
    <source>
        <strain evidence="3">JCM 16950</strain>
    </source>
</reference>
<feature type="domain" description="(S)-ureidoglycine aminohydrolase cupin" evidence="1">
    <location>
        <begin position="41"/>
        <end position="113"/>
    </location>
</feature>
<proteinExistence type="predicted"/>
<dbReference type="InterPro" id="IPR011051">
    <property type="entry name" value="RmlC_Cupin_sf"/>
</dbReference>
<dbReference type="Proteomes" id="UP001500540">
    <property type="component" value="Unassembled WGS sequence"/>
</dbReference>
<keyword evidence="3" id="KW-1185">Reference proteome</keyword>
<dbReference type="InterPro" id="IPR014710">
    <property type="entry name" value="RmlC-like_jellyroll"/>
</dbReference>
<protein>
    <submittedName>
        <fullName evidence="2">Cupin domain-containing protein</fullName>
    </submittedName>
</protein>
<dbReference type="InterPro" id="IPR008579">
    <property type="entry name" value="UGlyAH_Cupin_dom"/>
</dbReference>
<gene>
    <name evidence="2" type="ORF">GCM10022240_27650</name>
</gene>
<dbReference type="SUPFAM" id="SSF51182">
    <property type="entry name" value="RmlC-like cupins"/>
    <property type="match status" value="1"/>
</dbReference>
<name>A0ABP7GTM2_9MICO</name>
<dbReference type="Pfam" id="PF05899">
    <property type="entry name" value="Cupin_3"/>
    <property type="match status" value="1"/>
</dbReference>
<organism evidence="2 3">
    <name type="scientific">Microbacterium kribbense</name>
    <dbReference type="NCBI Taxonomy" id="433645"/>
    <lineage>
        <taxon>Bacteria</taxon>
        <taxon>Bacillati</taxon>
        <taxon>Actinomycetota</taxon>
        <taxon>Actinomycetes</taxon>
        <taxon>Micrococcales</taxon>
        <taxon>Microbacteriaceae</taxon>
        <taxon>Microbacterium</taxon>
    </lineage>
</organism>
<accession>A0ABP7GTM2</accession>
<comment type="caution">
    <text evidence="2">The sequence shown here is derived from an EMBL/GenBank/DDBJ whole genome shotgun (WGS) entry which is preliminary data.</text>
</comment>
<evidence type="ECO:0000259" key="1">
    <source>
        <dbReference type="Pfam" id="PF05899"/>
    </source>
</evidence>